<organism evidence="1 2">
    <name type="scientific">Flavobacterium cheonhonense</name>
    <dbReference type="NCBI Taxonomy" id="706185"/>
    <lineage>
        <taxon>Bacteria</taxon>
        <taxon>Pseudomonadati</taxon>
        <taxon>Bacteroidota</taxon>
        <taxon>Flavobacteriia</taxon>
        <taxon>Flavobacteriales</taxon>
        <taxon>Flavobacteriaceae</taxon>
        <taxon>Flavobacterium</taxon>
    </lineage>
</organism>
<name>A0ABP7T8T0_9FLAO</name>
<proteinExistence type="predicted"/>
<dbReference type="Gene3D" id="1.20.120.330">
    <property type="entry name" value="Nucleotidyltransferases domain 2"/>
    <property type="match status" value="1"/>
</dbReference>
<protein>
    <submittedName>
        <fullName evidence="1">Uncharacterized protein</fullName>
    </submittedName>
</protein>
<dbReference type="RefSeq" id="WP_324691961.1">
    <property type="nucleotide sequence ID" value="NZ_BAABCR010000003.1"/>
</dbReference>
<evidence type="ECO:0000313" key="2">
    <source>
        <dbReference type="Proteomes" id="UP001500968"/>
    </source>
</evidence>
<sequence>MQPIKLPKAETEKLQEIVVKLAGPCSIYVFGSREAHFYILVICDVSVTATHLMNEIAERTNRTITATMLLHKPRHLKTKGGSQECFFDQVFRNGQRLCLDKANIPYILNHNPQRDLESDIRFWHKCVAVAQFNIQAAKESPQAEVTLCRVALLNIASVQLALGLIRVFMGYSPNEFGLNYLLQLCGHFTDLPSQVFDRETPEAVKRYKMLCAPPSMLIHCTRLNADESDFETLLDNCQQFLDGSTVLVITELELLNTN</sequence>
<accession>A0ABP7T8T0</accession>
<gene>
    <name evidence="1" type="ORF">GCM10022386_01620</name>
</gene>
<keyword evidence="2" id="KW-1185">Reference proteome</keyword>
<reference evidence="2" key="1">
    <citation type="journal article" date="2019" name="Int. J. Syst. Evol. Microbiol.">
        <title>The Global Catalogue of Microorganisms (GCM) 10K type strain sequencing project: providing services to taxonomists for standard genome sequencing and annotation.</title>
        <authorList>
            <consortium name="The Broad Institute Genomics Platform"/>
            <consortium name="The Broad Institute Genome Sequencing Center for Infectious Disease"/>
            <person name="Wu L."/>
            <person name="Ma J."/>
        </authorList>
    </citation>
    <scope>NUCLEOTIDE SEQUENCE [LARGE SCALE GENOMIC DNA]</scope>
    <source>
        <strain evidence="2">JCM 17064</strain>
    </source>
</reference>
<dbReference type="EMBL" id="BAABCR010000003">
    <property type="protein sequence ID" value="GAA4022401.1"/>
    <property type="molecule type" value="Genomic_DNA"/>
</dbReference>
<comment type="caution">
    <text evidence="1">The sequence shown here is derived from an EMBL/GenBank/DDBJ whole genome shotgun (WGS) entry which is preliminary data.</text>
</comment>
<dbReference type="Proteomes" id="UP001500968">
    <property type="component" value="Unassembled WGS sequence"/>
</dbReference>
<evidence type="ECO:0000313" key="1">
    <source>
        <dbReference type="EMBL" id="GAA4022401.1"/>
    </source>
</evidence>